<dbReference type="Proteomes" id="UP000467236">
    <property type="component" value="Chromosome"/>
</dbReference>
<keyword evidence="2" id="KW-1185">Reference proteome</keyword>
<dbReference type="KEGG" id="mshj:MSHI_06810"/>
<accession>A0A7I7MKU6</accession>
<dbReference type="AlphaFoldDB" id="A0A7I7MKU6"/>
<evidence type="ECO:0000313" key="1">
    <source>
        <dbReference type="EMBL" id="BBX72775.1"/>
    </source>
</evidence>
<dbReference type="EMBL" id="AP022575">
    <property type="protein sequence ID" value="BBX72775.1"/>
    <property type="molecule type" value="Genomic_DNA"/>
</dbReference>
<reference evidence="1 2" key="1">
    <citation type="journal article" date="2019" name="Emerg. Microbes Infect.">
        <title>Comprehensive subspecies identification of 175 nontuberculous mycobacteria species based on 7547 genomic profiles.</title>
        <authorList>
            <person name="Matsumoto Y."/>
            <person name="Kinjo T."/>
            <person name="Motooka D."/>
            <person name="Nabeya D."/>
            <person name="Jung N."/>
            <person name="Uechi K."/>
            <person name="Horii T."/>
            <person name="Iida T."/>
            <person name="Fujita J."/>
            <person name="Nakamura S."/>
        </authorList>
    </citation>
    <scope>NUCLEOTIDE SEQUENCE [LARGE SCALE GENOMIC DNA]</scope>
    <source>
        <strain evidence="1 2">JCM 14233</strain>
    </source>
</reference>
<sequence>MPIDGPIAALGIIFGGATDIKLTHPGQPARRRAVLRTRGRPQRIDHRGIIQPGGIIEANAVLDRARPRHLRRPLLIEHSFDSSGNR</sequence>
<gene>
    <name evidence="1" type="ORF">MSHI_06810</name>
</gene>
<name>A0A7I7MKU6_9MYCO</name>
<organism evidence="1 2">
    <name type="scientific">Mycobacterium shinjukuense</name>
    <dbReference type="NCBI Taxonomy" id="398694"/>
    <lineage>
        <taxon>Bacteria</taxon>
        <taxon>Bacillati</taxon>
        <taxon>Actinomycetota</taxon>
        <taxon>Actinomycetes</taxon>
        <taxon>Mycobacteriales</taxon>
        <taxon>Mycobacteriaceae</taxon>
        <taxon>Mycobacterium</taxon>
    </lineage>
</organism>
<proteinExistence type="predicted"/>
<protein>
    <submittedName>
        <fullName evidence="1">Uncharacterized protein</fullName>
    </submittedName>
</protein>
<evidence type="ECO:0000313" key="2">
    <source>
        <dbReference type="Proteomes" id="UP000467236"/>
    </source>
</evidence>